<evidence type="ECO:0000313" key="6">
    <source>
        <dbReference type="Proteomes" id="UP001241747"/>
    </source>
</evidence>
<dbReference type="RefSeq" id="WP_237345990.1">
    <property type="nucleotide sequence ID" value="NZ_JABWGX010000014.1"/>
</dbReference>
<comment type="similarity">
    <text evidence="2">Belongs to the HpaH/HsaA monooxygenase family.</text>
</comment>
<dbReference type="Gene3D" id="1.10.540.10">
    <property type="entry name" value="Acyl-CoA dehydrogenase/oxidase, N-terminal domain"/>
    <property type="match status" value="1"/>
</dbReference>
<evidence type="ECO:0000259" key="4">
    <source>
        <dbReference type="Pfam" id="PF08028"/>
    </source>
</evidence>
<dbReference type="InterPro" id="IPR046373">
    <property type="entry name" value="Acyl-CoA_Oxase/DH_mid-dom_sf"/>
</dbReference>
<dbReference type="InterPro" id="IPR036250">
    <property type="entry name" value="AcylCo_DH-like_C"/>
</dbReference>
<dbReference type="PIRSF" id="PIRSF016578">
    <property type="entry name" value="HsaA"/>
    <property type="match status" value="1"/>
</dbReference>
<dbReference type="InterPro" id="IPR009100">
    <property type="entry name" value="AcylCoA_DH/oxidase_NM_dom_sf"/>
</dbReference>
<keyword evidence="6" id="KW-1185">Reference proteome</keyword>
<dbReference type="Pfam" id="PF08028">
    <property type="entry name" value="Acyl-CoA_dh_2"/>
    <property type="match status" value="1"/>
</dbReference>
<feature type="domain" description="Acyl-CoA dehydrogenase C-terminal" evidence="4">
    <location>
        <begin position="241"/>
        <end position="383"/>
    </location>
</feature>
<sequence>MSQIEDAWGAGPTDRYEELASRFRPIFRDIRDSAVEREQTHRLPRAEIAALKEAGFTTLRLPKDEGGFGATLPELFNLLIELSEADSNVTNALRAHFGFTEEVLNSPFKDYRDRWVKRIAAKETSGSGFTEGADNAVGHFNTRIVRDGDRLRLDGQKFYTTGSLFADWINLGAEDEEGNFILAQVPTGAPGVSIVDDWDGFGQQLTASGTAKFDNVTLSDDLINPQRKRFRYSVAFYQLVHLATLAGIGRAAAGDVARLVSVRKRVFSHGNADRAGADPQILQIVGKVRSSAYGAGAVVLKAAEALQRAYDTRERETSEGQDNSGQDLSVAVADLEVNQGVTVVTSLILDATSHLFDALGASSARRGVGLDRHWRNARTLSSHNPRVYRERIVGDFAVNGTWPPGPYRVGDGNAAKAG</sequence>
<organism evidence="5 6">
    <name type="scientific">Xanthobacter agilis</name>
    <dbReference type="NCBI Taxonomy" id="47492"/>
    <lineage>
        <taxon>Bacteria</taxon>
        <taxon>Pseudomonadati</taxon>
        <taxon>Pseudomonadota</taxon>
        <taxon>Alphaproteobacteria</taxon>
        <taxon>Hyphomicrobiales</taxon>
        <taxon>Xanthobacteraceae</taxon>
        <taxon>Xanthobacter</taxon>
    </lineage>
</organism>
<dbReference type="InterPro" id="IPR050741">
    <property type="entry name" value="Acyl-CoA_dehydrogenase"/>
</dbReference>
<dbReference type="PANTHER" id="PTHR48083:SF19">
    <property type="entry name" value="FLAVIN-DEPENDENT MONOOXYGENASE, OXYGENASE SUBUNIT HSAA"/>
    <property type="match status" value="1"/>
</dbReference>
<feature type="domain" description="Acyl-CoA dehydrogenase/oxidase N-terminal" evidence="3">
    <location>
        <begin position="29"/>
        <end position="123"/>
    </location>
</feature>
<dbReference type="Gene3D" id="1.20.140.10">
    <property type="entry name" value="Butyryl-CoA Dehydrogenase, subunit A, domain 3"/>
    <property type="match status" value="1"/>
</dbReference>
<proteinExistence type="inferred from homology"/>
<comment type="caution">
    <text evidence="5">The sequence shown here is derived from an EMBL/GenBank/DDBJ whole genome shotgun (WGS) entry which is preliminary data.</text>
</comment>
<evidence type="ECO:0000256" key="1">
    <source>
        <dbReference type="ARBA" id="ARBA00023002"/>
    </source>
</evidence>
<dbReference type="Gene3D" id="2.40.110.10">
    <property type="entry name" value="Butyryl-CoA Dehydrogenase, subunit A, domain 2"/>
    <property type="match status" value="1"/>
</dbReference>
<dbReference type="InterPro" id="IPR013107">
    <property type="entry name" value="Acyl-CoA_DH_C"/>
</dbReference>
<evidence type="ECO:0000256" key="2">
    <source>
        <dbReference type="ARBA" id="ARBA00049661"/>
    </source>
</evidence>
<reference evidence="5 6" key="1">
    <citation type="submission" date="2023-07" db="EMBL/GenBank/DDBJ databases">
        <title>Genomic Encyclopedia of Type Strains, Phase IV (KMG-IV): sequencing the most valuable type-strain genomes for metagenomic binning, comparative biology and taxonomic classification.</title>
        <authorList>
            <person name="Goeker M."/>
        </authorList>
    </citation>
    <scope>NUCLEOTIDE SEQUENCE [LARGE SCALE GENOMIC DNA]</scope>
    <source>
        <strain evidence="5 6">DSM 3770</strain>
    </source>
</reference>
<evidence type="ECO:0000313" key="5">
    <source>
        <dbReference type="EMBL" id="MDQ0506870.1"/>
    </source>
</evidence>
<dbReference type="Pfam" id="PF02771">
    <property type="entry name" value="Acyl-CoA_dh_N"/>
    <property type="match status" value="1"/>
</dbReference>
<dbReference type="InterPro" id="IPR013786">
    <property type="entry name" value="AcylCoA_DH/ox_N"/>
</dbReference>
<dbReference type="SUPFAM" id="SSF56645">
    <property type="entry name" value="Acyl-CoA dehydrogenase NM domain-like"/>
    <property type="match status" value="1"/>
</dbReference>
<evidence type="ECO:0000259" key="3">
    <source>
        <dbReference type="Pfam" id="PF02771"/>
    </source>
</evidence>
<keyword evidence="1" id="KW-0560">Oxidoreductase</keyword>
<dbReference type="PANTHER" id="PTHR48083">
    <property type="entry name" value="MEDIUM-CHAIN SPECIFIC ACYL-COA DEHYDROGENASE, MITOCHONDRIAL-RELATED"/>
    <property type="match status" value="1"/>
</dbReference>
<protein>
    <submittedName>
        <fullName evidence="5">Alkylation response protein AidB-like acyl-CoA dehydrogenase</fullName>
    </submittedName>
</protein>
<dbReference type="SUPFAM" id="SSF47203">
    <property type="entry name" value="Acyl-CoA dehydrogenase C-terminal domain-like"/>
    <property type="match status" value="1"/>
</dbReference>
<dbReference type="Proteomes" id="UP001241747">
    <property type="component" value="Unassembled WGS sequence"/>
</dbReference>
<accession>A0ABU0LIA9</accession>
<dbReference type="InterPro" id="IPR037069">
    <property type="entry name" value="AcylCoA_DH/ox_N_sf"/>
</dbReference>
<gene>
    <name evidence="5" type="ORF">QOZ94_003685</name>
</gene>
<dbReference type="EMBL" id="JAUSVY010000010">
    <property type="protein sequence ID" value="MDQ0506870.1"/>
    <property type="molecule type" value="Genomic_DNA"/>
</dbReference>
<name>A0ABU0LIA9_XANAG</name>